<dbReference type="eggNOG" id="ENOG5032R1G">
    <property type="taxonomic scope" value="Bacteria"/>
</dbReference>
<evidence type="ECO:0000313" key="3">
    <source>
        <dbReference type="Proteomes" id="UP000036923"/>
    </source>
</evidence>
<evidence type="ECO:0000256" key="1">
    <source>
        <dbReference type="SAM" id="Phobius"/>
    </source>
</evidence>
<dbReference type="OrthoDB" id="2085330at2"/>
<sequence length="170" mass="19356">MKAIANSILATILVSIFIITFTNFIMLFPWYLTLVFETMNLSSDVATVNGVTKNMVDNVILDLEDKPLFKRKMSDLKIFISHSDSDNDVEVQKAVFSDDKEVKHRRQRGKKIKVGIEAVFPFDIKVFGNTYSYQIPIRFNLSTIGVRYYKDLEGDPFSLQGSNTQQGATQ</sequence>
<reference evidence="3" key="1">
    <citation type="submission" date="2015-07" db="EMBL/GenBank/DDBJ databases">
        <title>Near-Complete Genome Sequence of the Cellulolytic Bacterium Bacteroides (Pseudobacteroides) cellulosolvens ATCC 35603.</title>
        <authorList>
            <person name="Dassa B."/>
            <person name="Utturkar S.M."/>
            <person name="Klingeman D.M."/>
            <person name="Hurt R.A."/>
            <person name="Keller M."/>
            <person name="Xu J."/>
            <person name="Reddy Y.H.K."/>
            <person name="Borovok I."/>
            <person name="Grinberg I.R."/>
            <person name="Lamed R."/>
            <person name="Zhivin O."/>
            <person name="Bayer E.A."/>
            <person name="Brown S.D."/>
        </authorList>
    </citation>
    <scope>NUCLEOTIDE SEQUENCE [LARGE SCALE GENOMIC DNA]</scope>
    <source>
        <strain evidence="3">DSM 2933</strain>
    </source>
</reference>
<protein>
    <submittedName>
        <fullName evidence="2">Uncharacterized protein</fullName>
    </submittedName>
</protein>
<keyword evidence="1" id="KW-0472">Membrane</keyword>
<comment type="caution">
    <text evidence="2">The sequence shown here is derived from an EMBL/GenBank/DDBJ whole genome shotgun (WGS) entry which is preliminary data.</text>
</comment>
<feature type="transmembrane region" description="Helical" evidence="1">
    <location>
        <begin position="7"/>
        <end position="32"/>
    </location>
</feature>
<proteinExistence type="predicted"/>
<keyword evidence="1" id="KW-0812">Transmembrane</keyword>
<accession>A0A0L6JQ70</accession>
<dbReference type="Proteomes" id="UP000036923">
    <property type="component" value="Unassembled WGS sequence"/>
</dbReference>
<evidence type="ECO:0000313" key="2">
    <source>
        <dbReference type="EMBL" id="KNY27517.1"/>
    </source>
</evidence>
<gene>
    <name evidence="2" type="ORF">Bccel_2788</name>
</gene>
<keyword evidence="1" id="KW-1133">Transmembrane helix</keyword>
<dbReference type="RefSeq" id="WP_036944568.1">
    <property type="nucleotide sequence ID" value="NZ_JQKC01000032.1"/>
</dbReference>
<dbReference type="EMBL" id="LGTC01000001">
    <property type="protein sequence ID" value="KNY27517.1"/>
    <property type="molecule type" value="Genomic_DNA"/>
</dbReference>
<name>A0A0L6JQ70_9FIRM</name>
<dbReference type="STRING" id="398512.Bccel_2788"/>
<keyword evidence="3" id="KW-1185">Reference proteome</keyword>
<dbReference type="AlphaFoldDB" id="A0A0L6JQ70"/>
<organism evidence="2 3">
    <name type="scientific">Pseudobacteroides cellulosolvens ATCC 35603 = DSM 2933</name>
    <dbReference type="NCBI Taxonomy" id="398512"/>
    <lineage>
        <taxon>Bacteria</taxon>
        <taxon>Bacillati</taxon>
        <taxon>Bacillota</taxon>
        <taxon>Clostridia</taxon>
        <taxon>Eubacteriales</taxon>
        <taxon>Oscillospiraceae</taxon>
        <taxon>Pseudobacteroides</taxon>
    </lineage>
</organism>